<sequence length="37" mass="4125">MIDSIKVVIDFSILQLFGRILKLLSRYSVVLFAASAP</sequence>
<dbReference type="EMBL" id="FPHH01000089">
    <property type="protein sequence ID" value="SFV65722.1"/>
    <property type="molecule type" value="Genomic_DNA"/>
</dbReference>
<reference evidence="1" key="1">
    <citation type="submission" date="2016-10" db="EMBL/GenBank/DDBJ databases">
        <authorList>
            <person name="de Groot N.N."/>
        </authorList>
    </citation>
    <scope>NUCLEOTIDE SEQUENCE</scope>
</reference>
<organism evidence="1">
    <name type="scientific">hydrothermal vent metagenome</name>
    <dbReference type="NCBI Taxonomy" id="652676"/>
    <lineage>
        <taxon>unclassified sequences</taxon>
        <taxon>metagenomes</taxon>
        <taxon>ecological metagenomes</taxon>
    </lineage>
</organism>
<protein>
    <submittedName>
        <fullName evidence="1">Uncharacterized protein</fullName>
    </submittedName>
</protein>
<name>A0A1W1CJ30_9ZZZZ</name>
<gene>
    <name evidence="1" type="ORF">MNB_SM-5-76</name>
</gene>
<dbReference type="AlphaFoldDB" id="A0A1W1CJ30"/>
<proteinExistence type="predicted"/>
<evidence type="ECO:0000313" key="1">
    <source>
        <dbReference type="EMBL" id="SFV65722.1"/>
    </source>
</evidence>
<accession>A0A1W1CJ30</accession>